<protein>
    <recommendedName>
        <fullName evidence="3">Homeodomain phBC6A51-type domain-containing protein</fullName>
    </recommendedName>
</protein>
<name>A0A7X9E7X9_UNCKA</name>
<evidence type="ECO:0000313" key="2">
    <source>
        <dbReference type="Proteomes" id="UP000590542"/>
    </source>
</evidence>
<proteinExistence type="predicted"/>
<organism evidence="1 2">
    <name type="scientific">candidate division WWE3 bacterium</name>
    <dbReference type="NCBI Taxonomy" id="2053526"/>
    <lineage>
        <taxon>Bacteria</taxon>
        <taxon>Katanobacteria</taxon>
    </lineage>
</organism>
<dbReference type="AlphaFoldDB" id="A0A7X9E7X9"/>
<dbReference type="Gene3D" id="1.10.10.60">
    <property type="entry name" value="Homeodomain-like"/>
    <property type="match status" value="1"/>
</dbReference>
<evidence type="ECO:0008006" key="3">
    <source>
        <dbReference type="Google" id="ProtNLM"/>
    </source>
</evidence>
<accession>A0A7X9E7X9</accession>
<dbReference type="EMBL" id="JAAZNV010000014">
    <property type="protein sequence ID" value="NMB91978.1"/>
    <property type="molecule type" value="Genomic_DNA"/>
</dbReference>
<reference evidence="1 2" key="1">
    <citation type="journal article" date="2020" name="Biotechnol. Biofuels">
        <title>New insights from the biogas microbiome by comprehensive genome-resolved metagenomics of nearly 1600 species originating from multiple anaerobic digesters.</title>
        <authorList>
            <person name="Campanaro S."/>
            <person name="Treu L."/>
            <person name="Rodriguez-R L.M."/>
            <person name="Kovalovszki A."/>
            <person name="Ziels R.M."/>
            <person name="Maus I."/>
            <person name="Zhu X."/>
            <person name="Kougias P.G."/>
            <person name="Basile A."/>
            <person name="Luo G."/>
            <person name="Schluter A."/>
            <person name="Konstantinidis K.T."/>
            <person name="Angelidaki I."/>
        </authorList>
    </citation>
    <scope>NUCLEOTIDE SEQUENCE [LARGE SCALE GENOMIC DNA]</scope>
    <source>
        <strain evidence="1">AS27yjCOA_202</strain>
    </source>
</reference>
<gene>
    <name evidence="1" type="ORF">GYA37_04015</name>
</gene>
<evidence type="ECO:0000313" key="1">
    <source>
        <dbReference type="EMBL" id="NMB91978.1"/>
    </source>
</evidence>
<sequence length="137" mass="15988">MNKTIQKRQQKEKALLLEHLEKTPIIQFACEKTGVSRATFYRWKLDDKEFAEKADKALQEGVALMNDYAESQLISSIRDKNMTAIIYWLKHRHKEYSNRIQVTGYMEHKNVEISAEYRELIEKALDLSLPEGGINDA</sequence>
<dbReference type="Proteomes" id="UP000590542">
    <property type="component" value="Unassembled WGS sequence"/>
</dbReference>
<comment type="caution">
    <text evidence="1">The sequence shown here is derived from an EMBL/GenBank/DDBJ whole genome shotgun (WGS) entry which is preliminary data.</text>
</comment>